<keyword evidence="3 5" id="KW-1133">Transmembrane helix</keyword>
<feature type="transmembrane region" description="Helical" evidence="5">
    <location>
        <begin position="82"/>
        <end position="104"/>
    </location>
</feature>
<feature type="transmembrane region" description="Helical" evidence="5">
    <location>
        <begin position="176"/>
        <end position="200"/>
    </location>
</feature>
<evidence type="ECO:0000256" key="1">
    <source>
        <dbReference type="ARBA" id="ARBA00004141"/>
    </source>
</evidence>
<feature type="transmembrane region" description="Helical" evidence="5">
    <location>
        <begin position="221"/>
        <end position="243"/>
    </location>
</feature>
<organism evidence="7">
    <name type="scientific">marine sediment metagenome</name>
    <dbReference type="NCBI Taxonomy" id="412755"/>
    <lineage>
        <taxon>unclassified sequences</taxon>
        <taxon>metagenomes</taxon>
        <taxon>ecological metagenomes</taxon>
    </lineage>
</organism>
<keyword evidence="2 5" id="KW-0812">Transmembrane</keyword>
<dbReference type="PANTHER" id="PTHR11662:SF399">
    <property type="entry name" value="FI19708P1-RELATED"/>
    <property type="match status" value="1"/>
</dbReference>
<evidence type="ECO:0000256" key="3">
    <source>
        <dbReference type="ARBA" id="ARBA00022989"/>
    </source>
</evidence>
<dbReference type="SUPFAM" id="SSF103473">
    <property type="entry name" value="MFS general substrate transporter"/>
    <property type="match status" value="1"/>
</dbReference>
<dbReference type="InterPro" id="IPR050382">
    <property type="entry name" value="MFS_Na/Anion_cotransporter"/>
</dbReference>
<feature type="non-terminal residue" evidence="7">
    <location>
        <position position="1"/>
    </location>
</feature>
<feature type="transmembrane region" description="Helical" evidence="5">
    <location>
        <begin position="151"/>
        <end position="170"/>
    </location>
</feature>
<dbReference type="InterPro" id="IPR036259">
    <property type="entry name" value="MFS_trans_sf"/>
</dbReference>
<dbReference type="Gene3D" id="1.20.1250.20">
    <property type="entry name" value="MFS general substrate transporter like domains"/>
    <property type="match status" value="1"/>
</dbReference>
<gene>
    <name evidence="7" type="ORF">S01H1_71410</name>
</gene>
<evidence type="ECO:0000256" key="4">
    <source>
        <dbReference type="ARBA" id="ARBA00023136"/>
    </source>
</evidence>
<name>X0XUJ4_9ZZZZ</name>
<reference evidence="7" key="1">
    <citation type="journal article" date="2014" name="Front. Microbiol.">
        <title>High frequency of phylogenetically diverse reductive dehalogenase-homologous genes in deep subseafloor sedimentary metagenomes.</title>
        <authorList>
            <person name="Kawai M."/>
            <person name="Futagami T."/>
            <person name="Toyoda A."/>
            <person name="Takaki Y."/>
            <person name="Nishi S."/>
            <person name="Hori S."/>
            <person name="Arai W."/>
            <person name="Tsubouchi T."/>
            <person name="Morono Y."/>
            <person name="Uchiyama I."/>
            <person name="Ito T."/>
            <person name="Fujiyama A."/>
            <person name="Inagaki F."/>
            <person name="Takami H."/>
        </authorList>
    </citation>
    <scope>NUCLEOTIDE SEQUENCE</scope>
    <source>
        <strain evidence="7">Expedition CK06-06</strain>
    </source>
</reference>
<protein>
    <recommendedName>
        <fullName evidence="6">Major facilitator superfamily (MFS) profile domain-containing protein</fullName>
    </recommendedName>
</protein>
<dbReference type="EMBL" id="BARS01047551">
    <property type="protein sequence ID" value="GAG28476.1"/>
    <property type="molecule type" value="Genomic_DNA"/>
</dbReference>
<dbReference type="Pfam" id="PF07690">
    <property type="entry name" value="MFS_1"/>
    <property type="match status" value="1"/>
</dbReference>
<dbReference type="InterPro" id="IPR011701">
    <property type="entry name" value="MFS"/>
</dbReference>
<evidence type="ECO:0000313" key="7">
    <source>
        <dbReference type="EMBL" id="GAG28476.1"/>
    </source>
</evidence>
<keyword evidence="4 5" id="KW-0472">Membrane</keyword>
<comment type="caution">
    <text evidence="7">The sequence shown here is derived from an EMBL/GenBank/DDBJ whole genome shotgun (WGS) entry which is preliminary data.</text>
</comment>
<dbReference type="InterPro" id="IPR020846">
    <property type="entry name" value="MFS_dom"/>
</dbReference>
<dbReference type="GO" id="GO:0016020">
    <property type="term" value="C:membrane"/>
    <property type="evidence" value="ECO:0007669"/>
    <property type="project" value="UniProtKB-SubCell"/>
</dbReference>
<feature type="non-terminal residue" evidence="7">
    <location>
        <position position="244"/>
    </location>
</feature>
<feature type="transmembrane region" description="Helical" evidence="5">
    <location>
        <begin position="116"/>
        <end position="139"/>
    </location>
</feature>
<dbReference type="PANTHER" id="PTHR11662">
    <property type="entry name" value="SOLUTE CARRIER FAMILY 17"/>
    <property type="match status" value="1"/>
</dbReference>
<feature type="transmembrane region" description="Helical" evidence="5">
    <location>
        <begin position="20"/>
        <end position="38"/>
    </location>
</feature>
<feature type="domain" description="Major facilitator superfamily (MFS) profile" evidence="6">
    <location>
        <begin position="1"/>
        <end position="244"/>
    </location>
</feature>
<accession>X0XUJ4</accession>
<comment type="subcellular location">
    <subcellularLocation>
        <location evidence="1">Membrane</location>
        <topology evidence="1">Multi-pass membrane protein</topology>
    </subcellularLocation>
</comment>
<dbReference type="AlphaFoldDB" id="X0XUJ4"/>
<dbReference type="PROSITE" id="PS50850">
    <property type="entry name" value="MFS"/>
    <property type="match status" value="1"/>
</dbReference>
<evidence type="ECO:0000256" key="5">
    <source>
        <dbReference type="SAM" id="Phobius"/>
    </source>
</evidence>
<evidence type="ECO:0000256" key="2">
    <source>
        <dbReference type="ARBA" id="ARBA00022692"/>
    </source>
</evidence>
<dbReference type="GO" id="GO:0022857">
    <property type="term" value="F:transmembrane transporter activity"/>
    <property type="evidence" value="ECO:0007669"/>
    <property type="project" value="InterPro"/>
</dbReference>
<sequence length="244" mass="27022">ALSLFLMPFLIRVVGWRWTFVINGAIGIVWGIVYLLWFRDHPKDHPHVNDAEREYIESGIQDDLTVDEKIPFGLIITSPNMLLAMTQYIASNMTFFISLTWLFPYMKSQWGEGAEIYTPIPLILGMIAHWTAGGLITYLYNKGYHVGSRRVPAIIGFSMGVIGLIVSTQMADSTPLAFILSFSIAIFGVEMTIAPSWTFCMDIGGRKSGAVSGTMNMLGNLGSAASAVIFPYFVANITIPFFAE</sequence>
<evidence type="ECO:0000259" key="6">
    <source>
        <dbReference type="PROSITE" id="PS50850"/>
    </source>
</evidence>
<proteinExistence type="predicted"/>